<dbReference type="CDD" id="cd00077">
    <property type="entry name" value="HDc"/>
    <property type="match status" value="1"/>
</dbReference>
<dbReference type="KEGG" id="dfi:AXF13_00260"/>
<keyword evidence="1" id="KW-0547">Nucleotide-binding</keyword>
<dbReference type="InterPro" id="IPR006674">
    <property type="entry name" value="HD_domain"/>
</dbReference>
<protein>
    <submittedName>
        <fullName evidence="3">HD family phosphohydrolase</fullName>
    </submittedName>
</protein>
<dbReference type="STRING" id="44742.AXF13_00260"/>
<evidence type="ECO:0000259" key="2">
    <source>
        <dbReference type="Pfam" id="PF01966"/>
    </source>
</evidence>
<proteinExistence type="predicted"/>
<dbReference type="Gene3D" id="1.10.3090.10">
    <property type="entry name" value="cca-adding enzyme, domain 2"/>
    <property type="match status" value="1"/>
</dbReference>
<dbReference type="InterPro" id="IPR050124">
    <property type="entry name" value="tRNA_CCA-adding_enzyme"/>
</dbReference>
<sequence length="443" mass="50678">MHQALKEAITICKTLLRNGYDAHVINAPLQEQLLRAVRQPAVDIACEPDMDTLVKLFPKARMESEKRALAELEENGVLFRFYPLEVADAGHPELSLLRITPSMAAMMDPKEREQLRMTGFGSPAPTGDAYEGFADFKGGTIRLTGLPDETLRHNYLLAVRALRFAANFDIPIDPNTWMAIVRSSVRVLDYVPATDIMDEWRKVAAESMYRFVRLLYDAHILQGLIPEVAALSCVCQERDRDGVEVNVFDHTLECMKHYPEEGFHYDWLGTMAMLFHDVGKLFTGEYFDGQWTFYQHHRVGAKVTRKILRRLHFAQEDIDLLCHLVNHHMRFHFMMTDRGIRRFKALDEYPRLIAMARADLQAREGSYTSFNHNMKYLDRAETPEQMLEPLLNGNEIMSETRLAPGPMVGVIRDALLQAQITGEVTDLESAVAFVREYARKSVG</sequence>
<gene>
    <name evidence="3" type="ORF">AXF13_00260</name>
</gene>
<dbReference type="SUPFAM" id="SSF81891">
    <property type="entry name" value="Poly A polymerase C-terminal region-like"/>
    <property type="match status" value="1"/>
</dbReference>
<dbReference type="AlphaFoldDB" id="A0A0X8JH81"/>
<dbReference type="RefSeq" id="WP_009302996.1">
    <property type="nucleotide sequence ID" value="NZ_CP014229.1"/>
</dbReference>
<dbReference type="GO" id="GO:0016787">
    <property type="term" value="F:hydrolase activity"/>
    <property type="evidence" value="ECO:0007669"/>
    <property type="project" value="UniProtKB-KW"/>
</dbReference>
<keyword evidence="4" id="KW-1185">Reference proteome</keyword>
<keyword evidence="3" id="KW-0378">Hydrolase</keyword>
<reference evidence="4" key="1">
    <citation type="submission" date="2016-02" db="EMBL/GenBank/DDBJ databases">
        <authorList>
            <person name="Holder M.E."/>
            <person name="Ajami N.J."/>
            <person name="Petrosino J.F."/>
        </authorList>
    </citation>
    <scope>NUCLEOTIDE SEQUENCE [LARGE SCALE GENOMIC DNA]</scope>
    <source>
        <strain evidence="4">CCUG 45958</strain>
    </source>
</reference>
<organism evidence="3 4">
    <name type="scientific">Desulfovibrio fairfieldensis</name>
    <dbReference type="NCBI Taxonomy" id="44742"/>
    <lineage>
        <taxon>Bacteria</taxon>
        <taxon>Pseudomonadati</taxon>
        <taxon>Thermodesulfobacteriota</taxon>
        <taxon>Desulfovibrionia</taxon>
        <taxon>Desulfovibrionales</taxon>
        <taxon>Desulfovibrionaceae</taxon>
        <taxon>Desulfovibrio</taxon>
    </lineage>
</organism>
<accession>A0A0X8JH81</accession>
<dbReference type="Pfam" id="PF01966">
    <property type="entry name" value="HD"/>
    <property type="match status" value="1"/>
</dbReference>
<dbReference type="PANTHER" id="PTHR47545">
    <property type="entry name" value="MULTIFUNCTIONAL CCA PROTEIN"/>
    <property type="match status" value="1"/>
</dbReference>
<dbReference type="Proteomes" id="UP000069241">
    <property type="component" value="Chromosome"/>
</dbReference>
<feature type="domain" description="HD" evidence="2">
    <location>
        <begin position="271"/>
        <end position="359"/>
    </location>
</feature>
<evidence type="ECO:0000256" key="1">
    <source>
        <dbReference type="ARBA" id="ARBA00022741"/>
    </source>
</evidence>
<dbReference type="EMBL" id="CP014229">
    <property type="protein sequence ID" value="AMD88679.1"/>
    <property type="molecule type" value="Genomic_DNA"/>
</dbReference>
<dbReference type="PANTHER" id="PTHR47545:SF1">
    <property type="entry name" value="MULTIFUNCTIONAL CCA PROTEIN"/>
    <property type="match status" value="1"/>
</dbReference>
<evidence type="ECO:0000313" key="3">
    <source>
        <dbReference type="EMBL" id="AMD88679.1"/>
    </source>
</evidence>
<dbReference type="GO" id="GO:0000166">
    <property type="term" value="F:nucleotide binding"/>
    <property type="evidence" value="ECO:0007669"/>
    <property type="project" value="UniProtKB-KW"/>
</dbReference>
<name>A0A0X8JH81_9BACT</name>
<dbReference type="InterPro" id="IPR003607">
    <property type="entry name" value="HD/PDEase_dom"/>
</dbReference>
<evidence type="ECO:0000313" key="4">
    <source>
        <dbReference type="Proteomes" id="UP000069241"/>
    </source>
</evidence>